<feature type="domain" description="OmpA-like" evidence="4">
    <location>
        <begin position="285"/>
        <end position="403"/>
    </location>
</feature>
<dbReference type="PANTHER" id="PTHR30329">
    <property type="entry name" value="STATOR ELEMENT OF FLAGELLAR MOTOR COMPLEX"/>
    <property type="match status" value="1"/>
</dbReference>
<evidence type="ECO:0000256" key="2">
    <source>
        <dbReference type="ARBA" id="ARBA00023136"/>
    </source>
</evidence>
<comment type="subcellular location">
    <subcellularLocation>
        <location evidence="1">Cell outer membrane</location>
    </subcellularLocation>
</comment>
<evidence type="ECO:0000256" key="1">
    <source>
        <dbReference type="ARBA" id="ARBA00004442"/>
    </source>
</evidence>
<dbReference type="SUPFAM" id="SSF103088">
    <property type="entry name" value="OmpA-like"/>
    <property type="match status" value="1"/>
</dbReference>
<evidence type="ECO:0000259" key="4">
    <source>
        <dbReference type="PROSITE" id="PS51123"/>
    </source>
</evidence>
<reference evidence="6" key="1">
    <citation type="submission" date="2017-01" db="EMBL/GenBank/DDBJ databases">
        <authorList>
            <person name="Mah S.A."/>
            <person name="Swanson W.J."/>
            <person name="Moy G.W."/>
            <person name="Vacquier V.D."/>
        </authorList>
    </citation>
    <scope>NUCLEOTIDE SEQUENCE [LARGE SCALE GENOMIC DNA]</scope>
    <source>
        <strain evidence="6">124861</strain>
    </source>
</reference>
<dbReference type="CDD" id="cd07185">
    <property type="entry name" value="OmpA_C-like"/>
    <property type="match status" value="1"/>
</dbReference>
<organism evidence="5 6">
    <name type="scientific">Neisseria dumasiana</name>
    <dbReference type="NCBI Taxonomy" id="1931275"/>
    <lineage>
        <taxon>Bacteria</taxon>
        <taxon>Pseudomonadati</taxon>
        <taxon>Pseudomonadota</taxon>
        <taxon>Betaproteobacteria</taxon>
        <taxon>Neisseriales</taxon>
        <taxon>Neisseriaceae</taxon>
        <taxon>Neisseria</taxon>
    </lineage>
</organism>
<sequence>MTPLLKNWLRNILFLQKNIDACVPVNLIIDMPADFLGVNEFSEPVWFAQKLNTGIQESNLPKQFESFQQHLASEFIHNHNILNNQHYIHLIEALDCLKQYFNHQHDIGWSYIDVRSIGLVNRSDATPHSQWHKFISNRTGKLNIQYSNIRKVYPSYALHLPEKIIGRDSFHQTNWLQKLLFKISSIIVAAICVAVMCSGYNNAAFLKGIQAHVDDFKNKENLSESERLKVTDTLYADLNMLKRYQNEGIPTHYGLGLYHGNDLIISLEKMLTPSKPAAPQPTPKKEPVVLTIDSLALFESGQYELKANANKSLIKVIRAIEEQPDTQVIIEGHTDNVGNPAANQKLSEQRAVAVRDWLVISSNIPASRFATKGYGDTKPIADNETEHGKAQNRRVEITLIPNEMINHK</sequence>
<proteinExistence type="predicted"/>
<evidence type="ECO:0000313" key="5">
    <source>
        <dbReference type="EMBL" id="OSI19158.1"/>
    </source>
</evidence>
<gene>
    <name evidence="5" type="ORF">BV912_08535</name>
</gene>
<evidence type="ECO:0000256" key="3">
    <source>
        <dbReference type="PROSITE-ProRule" id="PRU00473"/>
    </source>
</evidence>
<accession>A0A1X3DGV3</accession>
<keyword evidence="2 3" id="KW-0472">Membrane</keyword>
<dbReference type="InterPro" id="IPR006664">
    <property type="entry name" value="OMP_bac"/>
</dbReference>
<dbReference type="Proteomes" id="UP000193303">
    <property type="component" value="Unassembled WGS sequence"/>
</dbReference>
<evidence type="ECO:0000313" key="6">
    <source>
        <dbReference type="Proteomes" id="UP000193303"/>
    </source>
</evidence>
<comment type="caution">
    <text evidence="5">The sequence shown here is derived from an EMBL/GenBank/DDBJ whole genome shotgun (WGS) entry which is preliminary data.</text>
</comment>
<protein>
    <recommendedName>
        <fullName evidence="4">OmpA-like domain-containing protein</fullName>
    </recommendedName>
</protein>
<dbReference type="GO" id="GO:0009279">
    <property type="term" value="C:cell outer membrane"/>
    <property type="evidence" value="ECO:0007669"/>
    <property type="project" value="UniProtKB-SubCell"/>
</dbReference>
<dbReference type="EMBL" id="MTAB01000019">
    <property type="protein sequence ID" value="OSI19158.1"/>
    <property type="molecule type" value="Genomic_DNA"/>
</dbReference>
<dbReference type="InterPro" id="IPR036737">
    <property type="entry name" value="OmpA-like_sf"/>
</dbReference>
<dbReference type="InterPro" id="IPR006665">
    <property type="entry name" value="OmpA-like"/>
</dbReference>
<dbReference type="PRINTS" id="PR01021">
    <property type="entry name" value="OMPADOMAIN"/>
</dbReference>
<dbReference type="AlphaFoldDB" id="A0A1X3DGV3"/>
<dbReference type="Gene3D" id="3.30.1330.60">
    <property type="entry name" value="OmpA-like domain"/>
    <property type="match status" value="1"/>
</dbReference>
<dbReference type="PROSITE" id="PS51123">
    <property type="entry name" value="OMPA_2"/>
    <property type="match status" value="1"/>
</dbReference>
<dbReference type="PANTHER" id="PTHR30329:SF20">
    <property type="entry name" value="EXPORTED PROTEIN"/>
    <property type="match status" value="1"/>
</dbReference>
<dbReference type="Pfam" id="PF00691">
    <property type="entry name" value="OmpA"/>
    <property type="match status" value="1"/>
</dbReference>
<name>A0A1X3DGV3_9NEIS</name>
<dbReference type="InterPro" id="IPR050330">
    <property type="entry name" value="Bact_OuterMem_StrucFunc"/>
</dbReference>
<dbReference type="STRING" id="1931275.BV914_08570"/>